<name>A0A4R2J4A0_9PSEU</name>
<comment type="caution">
    <text evidence="2">The sequence shown here is derived from an EMBL/GenBank/DDBJ whole genome shotgun (WGS) entry which is preliminary data.</text>
</comment>
<feature type="domain" description="TIR" evidence="1">
    <location>
        <begin position="7"/>
        <end position="128"/>
    </location>
</feature>
<dbReference type="EMBL" id="SLWS01000011">
    <property type="protein sequence ID" value="TCO52944.1"/>
    <property type="molecule type" value="Genomic_DNA"/>
</dbReference>
<evidence type="ECO:0000313" key="2">
    <source>
        <dbReference type="EMBL" id="TCO52944.1"/>
    </source>
</evidence>
<dbReference type="GO" id="GO:0007165">
    <property type="term" value="P:signal transduction"/>
    <property type="evidence" value="ECO:0007669"/>
    <property type="project" value="InterPro"/>
</dbReference>
<gene>
    <name evidence="2" type="ORF">EV192_111138</name>
</gene>
<dbReference type="SUPFAM" id="SSF52200">
    <property type="entry name" value="Toll/Interleukin receptor TIR domain"/>
    <property type="match status" value="1"/>
</dbReference>
<keyword evidence="3" id="KW-1185">Reference proteome</keyword>
<dbReference type="Gene3D" id="3.40.50.10140">
    <property type="entry name" value="Toll/interleukin-1 receptor homology (TIR) domain"/>
    <property type="match status" value="1"/>
</dbReference>
<dbReference type="InterPro" id="IPR035897">
    <property type="entry name" value="Toll_tir_struct_dom_sf"/>
</dbReference>
<accession>A0A4R2J4A0</accession>
<dbReference type="RefSeq" id="WP_132123911.1">
    <property type="nucleotide sequence ID" value="NZ_SLWS01000011.1"/>
</dbReference>
<dbReference type="AlphaFoldDB" id="A0A4R2J4A0"/>
<evidence type="ECO:0000313" key="3">
    <source>
        <dbReference type="Proteomes" id="UP000295680"/>
    </source>
</evidence>
<dbReference type="InterPro" id="IPR000157">
    <property type="entry name" value="TIR_dom"/>
</dbReference>
<proteinExistence type="predicted"/>
<dbReference type="Pfam" id="PF13676">
    <property type="entry name" value="TIR_2"/>
    <property type="match status" value="1"/>
</dbReference>
<evidence type="ECO:0000259" key="1">
    <source>
        <dbReference type="PROSITE" id="PS50104"/>
    </source>
</evidence>
<dbReference type="PROSITE" id="PS50104">
    <property type="entry name" value="TIR"/>
    <property type="match status" value="1"/>
</dbReference>
<dbReference type="OrthoDB" id="4025751at2"/>
<protein>
    <submittedName>
        <fullName evidence="2">TIR domain-containing protein</fullName>
    </submittedName>
</protein>
<reference evidence="2 3" key="1">
    <citation type="submission" date="2019-03" db="EMBL/GenBank/DDBJ databases">
        <title>Genomic Encyclopedia of Type Strains, Phase IV (KMG-IV): sequencing the most valuable type-strain genomes for metagenomic binning, comparative biology and taxonomic classification.</title>
        <authorList>
            <person name="Goeker M."/>
        </authorList>
    </citation>
    <scope>NUCLEOTIDE SEQUENCE [LARGE SCALE GENOMIC DNA]</scope>
    <source>
        <strain evidence="2 3">DSM 45934</strain>
    </source>
</reference>
<sequence>MDDQTSPMWNVFISHSTNGTDGVARHVLEKLVEVLRPTYGVNADLKSIQPGDDWEGWIRKSLPESHVVIVLLDSRAQASDWVKQEVSWATDPRSTSKVIPVLIDVPKKVIEAMWEFRALLKLQVIEAQKVSGAAAVEAEADRLCDRVLSRLYTFSTALHEEDVVLARRLARGFKLNEAEADDLLARHFGDVCDRNGKYPFFTKELLAKVVLDDHLGERAMAAIRDAAFDSDLARHTRPIVLSSWLTWPEAQPIRVDDSPLPGPRAPVLLTDDPLIAEQYVARAYGCTLSEITVKHLDPEADGEPDTPVRAVDSLFGPSGYLKCGLGPDNTCEQHDRYPKHVLVGVVGSVELSTRVVTEIHRRCPLTVVVLMIPPEEFSRLGKERVKDLVGAAYRPIQEVDATRSERFYSKKDEIGEIVCGRRR</sequence>
<dbReference type="Proteomes" id="UP000295680">
    <property type="component" value="Unassembled WGS sequence"/>
</dbReference>
<organism evidence="2 3">
    <name type="scientific">Actinocrispum wychmicini</name>
    <dbReference type="NCBI Taxonomy" id="1213861"/>
    <lineage>
        <taxon>Bacteria</taxon>
        <taxon>Bacillati</taxon>
        <taxon>Actinomycetota</taxon>
        <taxon>Actinomycetes</taxon>
        <taxon>Pseudonocardiales</taxon>
        <taxon>Pseudonocardiaceae</taxon>
        <taxon>Actinocrispum</taxon>
    </lineage>
</organism>